<comment type="caution">
    <text evidence="3">The sequence shown here is derived from an EMBL/GenBank/DDBJ whole genome shotgun (WGS) entry which is preliminary data.</text>
</comment>
<gene>
    <name evidence="3" type="ORF">A2311_01330</name>
</gene>
<name>A0A1F4TI20_UNCSA</name>
<evidence type="ECO:0000313" key="3">
    <source>
        <dbReference type="EMBL" id="OGC32365.1"/>
    </source>
</evidence>
<evidence type="ECO:0000259" key="2">
    <source>
        <dbReference type="PROSITE" id="PS51272"/>
    </source>
</evidence>
<sequence length="632" mass="69541">MRHKGLIALLLLIVWGLPALAYVAQDPTRYIPNARVLGLGRSFVGLADDVGAIYTNPAGLVEAQGWQISSMSGKFLDEYSYLSFAGLYPTNYGVLGVAYAGTSIAGAFATTIEAGSDPADPIYTIDPSQPLMGNYNNAMVLSYANRVEQLGFLNKLPYANRMGLGISLKLFRAALYGDGIVGGDASGTEIDLGLKVAPQKWLRLGLSAQNILPTSMGGKLRYASGHEESYPASITVGSAFSLLGKENAIWRLGENQLKFLFDVNYQLTLTNYPMVYHAGLEYKPLEMLTLRTGLDQDAAGDGAGNLTTVTDIAYGVGFNLGGFNFDYAYHTFAGAPNIDNHYFSLAYEFIPPAPLAIPKEGIIIDSQSDKVVTFEAAINIVGKVIDPRARKLYINGQPVKFNLQGEFATQVPLRVGKNLLLLEGKDNKDVTVTTKKLRVLRLVTFPDVPLDYWTARGVSLLSMANIISGYPDGTFKPEGRITRAEMCALLMKTLPQTAEVQYTRRKFRDVPTNHWASKYIMQASSLGVVLGYPGNYFKPNGKISRAEGLAMICRLAHIPEEPFTVEFPDMYPDHWASGWVAGAYKNGLLDYLKGRFFEPKRLLNRAETVEMLYKTQYTQDILGKDLLNWDSY</sequence>
<dbReference type="InterPro" id="IPR051465">
    <property type="entry name" value="Cell_Envelope_Struct_Comp"/>
</dbReference>
<dbReference type="PROSITE" id="PS51272">
    <property type="entry name" value="SLH"/>
    <property type="match status" value="2"/>
</dbReference>
<evidence type="ECO:0000256" key="1">
    <source>
        <dbReference type="SAM" id="SignalP"/>
    </source>
</evidence>
<dbReference type="Proteomes" id="UP000178951">
    <property type="component" value="Unassembled WGS sequence"/>
</dbReference>
<dbReference type="Pfam" id="PF00395">
    <property type="entry name" value="SLH"/>
    <property type="match status" value="2"/>
</dbReference>
<organism evidence="3 4">
    <name type="scientific">candidate division WOR-1 bacterium RIFOXYB2_FULL_48_7</name>
    <dbReference type="NCBI Taxonomy" id="1802583"/>
    <lineage>
        <taxon>Bacteria</taxon>
        <taxon>Bacillati</taxon>
        <taxon>Saganbacteria</taxon>
    </lineage>
</organism>
<dbReference type="AlphaFoldDB" id="A0A1F4TI20"/>
<reference evidence="3 4" key="1">
    <citation type="journal article" date="2016" name="Nat. Commun.">
        <title>Thousands of microbial genomes shed light on interconnected biogeochemical processes in an aquifer system.</title>
        <authorList>
            <person name="Anantharaman K."/>
            <person name="Brown C.T."/>
            <person name="Hug L.A."/>
            <person name="Sharon I."/>
            <person name="Castelle C.J."/>
            <person name="Probst A.J."/>
            <person name="Thomas B.C."/>
            <person name="Singh A."/>
            <person name="Wilkins M.J."/>
            <person name="Karaoz U."/>
            <person name="Brodie E.L."/>
            <person name="Williams K.H."/>
            <person name="Hubbard S.S."/>
            <person name="Banfield J.F."/>
        </authorList>
    </citation>
    <scope>NUCLEOTIDE SEQUENCE [LARGE SCALE GENOMIC DNA]</scope>
</reference>
<keyword evidence="1" id="KW-0732">Signal</keyword>
<feature type="domain" description="SLH" evidence="2">
    <location>
        <begin position="503"/>
        <end position="566"/>
    </location>
</feature>
<dbReference type="PANTHER" id="PTHR43308">
    <property type="entry name" value="OUTER MEMBRANE PROTEIN ALPHA-RELATED"/>
    <property type="match status" value="1"/>
</dbReference>
<protein>
    <recommendedName>
        <fullName evidence="2">SLH domain-containing protein</fullName>
    </recommendedName>
</protein>
<accession>A0A1F4TI20</accession>
<dbReference type="InterPro" id="IPR013783">
    <property type="entry name" value="Ig-like_fold"/>
</dbReference>
<feature type="chain" id="PRO_5009514563" description="SLH domain-containing protein" evidence="1">
    <location>
        <begin position="22"/>
        <end position="632"/>
    </location>
</feature>
<evidence type="ECO:0000313" key="4">
    <source>
        <dbReference type="Proteomes" id="UP000178951"/>
    </source>
</evidence>
<dbReference type="EMBL" id="MEUF01000081">
    <property type="protein sequence ID" value="OGC32365.1"/>
    <property type="molecule type" value="Genomic_DNA"/>
</dbReference>
<dbReference type="Gene3D" id="2.60.40.10">
    <property type="entry name" value="Immunoglobulins"/>
    <property type="match status" value="1"/>
</dbReference>
<dbReference type="STRING" id="1802583.A2311_01330"/>
<feature type="signal peptide" evidence="1">
    <location>
        <begin position="1"/>
        <end position="21"/>
    </location>
</feature>
<dbReference type="Gene3D" id="2.40.160.60">
    <property type="entry name" value="Outer membrane protein transport protein (OMPP1/FadL/TodX)"/>
    <property type="match status" value="1"/>
</dbReference>
<dbReference type="InterPro" id="IPR001119">
    <property type="entry name" value="SLH_dom"/>
</dbReference>
<proteinExistence type="predicted"/>
<dbReference type="PANTHER" id="PTHR43308:SF5">
    <property type="entry name" value="S-LAYER PROTEIN _ PEPTIDOGLYCAN ENDO-BETA-N-ACETYLGLUCOSAMINIDASE"/>
    <property type="match status" value="1"/>
</dbReference>
<feature type="domain" description="SLH" evidence="2">
    <location>
        <begin position="441"/>
        <end position="501"/>
    </location>
</feature>